<dbReference type="EC" id="2.6.1.22" evidence="3"/>
<dbReference type="AlphaFoldDB" id="A0A7R8YUC3"/>
<name>A0A7R8YUC3_HERIL</name>
<evidence type="ECO:0000313" key="14">
    <source>
        <dbReference type="Proteomes" id="UP000594454"/>
    </source>
</evidence>
<dbReference type="OrthoDB" id="5419315at2759"/>
<keyword evidence="6" id="KW-0808">Transferase</keyword>
<evidence type="ECO:0000256" key="2">
    <source>
        <dbReference type="ARBA" id="ARBA00008954"/>
    </source>
</evidence>
<dbReference type="GO" id="GO:0030170">
    <property type="term" value="F:pyridoxal phosphate binding"/>
    <property type="evidence" value="ECO:0007669"/>
    <property type="project" value="InterPro"/>
</dbReference>
<dbReference type="InterPro" id="IPR015421">
    <property type="entry name" value="PyrdxlP-dep_Trfase_major"/>
</dbReference>
<dbReference type="PANTHER" id="PTHR43206">
    <property type="entry name" value="AMINOTRANSFERASE"/>
    <property type="match status" value="1"/>
</dbReference>
<evidence type="ECO:0000313" key="13">
    <source>
        <dbReference type="EMBL" id="CAD7082619.1"/>
    </source>
</evidence>
<dbReference type="Gene3D" id="3.90.1150.10">
    <property type="entry name" value="Aspartate Aminotransferase, domain 1"/>
    <property type="match status" value="1"/>
</dbReference>
<keyword evidence="5" id="KW-0032">Aminotransferase</keyword>
<reference evidence="13 14" key="1">
    <citation type="submission" date="2020-11" db="EMBL/GenBank/DDBJ databases">
        <authorList>
            <person name="Wallbank WR R."/>
            <person name="Pardo Diaz C."/>
            <person name="Kozak K."/>
            <person name="Martin S."/>
            <person name="Jiggins C."/>
            <person name="Moest M."/>
            <person name="Warren A I."/>
            <person name="Generalovic N T."/>
            <person name="Byers J.R.P. K."/>
            <person name="Montejo-Kovacevich G."/>
            <person name="Yen C E."/>
        </authorList>
    </citation>
    <scope>NUCLEOTIDE SEQUENCE [LARGE SCALE GENOMIC DNA]</scope>
</reference>
<dbReference type="GO" id="GO:0009450">
    <property type="term" value="P:gamma-aminobutyric acid catabolic process"/>
    <property type="evidence" value="ECO:0007669"/>
    <property type="project" value="TreeGrafter"/>
</dbReference>
<dbReference type="GO" id="GO:0034386">
    <property type="term" value="F:4-aminobutyrate:2-oxoglutarate transaminase activity"/>
    <property type="evidence" value="ECO:0007669"/>
    <property type="project" value="UniProtKB-EC"/>
</dbReference>
<evidence type="ECO:0000256" key="4">
    <source>
        <dbReference type="ARBA" id="ARBA00012912"/>
    </source>
</evidence>
<dbReference type="InterPro" id="IPR005814">
    <property type="entry name" value="Aminotrans_3"/>
</dbReference>
<dbReference type="FunCoup" id="A0A7R8YUC3">
    <property type="interactions" value="994"/>
</dbReference>
<dbReference type="InterPro" id="IPR015424">
    <property type="entry name" value="PyrdxlP-dep_Trfase"/>
</dbReference>
<keyword evidence="7 12" id="KW-0663">Pyridoxal phosphate</keyword>
<dbReference type="NCBIfam" id="TIGR00699">
    <property type="entry name" value="GABAtrns_euk"/>
    <property type="match status" value="1"/>
</dbReference>
<evidence type="ECO:0000256" key="5">
    <source>
        <dbReference type="ARBA" id="ARBA00022576"/>
    </source>
</evidence>
<gene>
    <name evidence="13" type="ORF">HERILL_LOCUS5638</name>
</gene>
<evidence type="ECO:0000256" key="8">
    <source>
        <dbReference type="ARBA" id="ARBA00029760"/>
    </source>
</evidence>
<protein>
    <recommendedName>
        <fullName evidence="10">(S)-3-amino-2-methylpropionate transaminase</fullName>
        <ecNumber evidence="4">2.6.1.19</ecNumber>
        <ecNumber evidence="3">2.6.1.22</ecNumber>
    </recommendedName>
    <alternativeName>
        <fullName evidence="11">GABA aminotransferase</fullName>
    </alternativeName>
    <alternativeName>
        <fullName evidence="9">Gamma-amino-N-butyrate transaminase</fullName>
    </alternativeName>
    <alternativeName>
        <fullName evidence="8">L-AIBAT</fullName>
    </alternativeName>
</protein>
<dbReference type="Gene3D" id="3.40.640.10">
    <property type="entry name" value="Type I PLP-dependent aspartate aminotransferase-like (Major domain)"/>
    <property type="match status" value="1"/>
</dbReference>
<dbReference type="GO" id="GO:0005739">
    <property type="term" value="C:mitochondrion"/>
    <property type="evidence" value="ECO:0007669"/>
    <property type="project" value="TreeGrafter"/>
</dbReference>
<dbReference type="PANTHER" id="PTHR43206:SF1">
    <property type="entry name" value="4-AMINOBUTYRATE AMINOTRANSFERASE, MITOCHONDRIAL"/>
    <property type="match status" value="1"/>
</dbReference>
<dbReference type="FunFam" id="3.40.640.10:FF:000029">
    <property type="entry name" value="4-aminobutyrate aminotransferase, mitochondrial"/>
    <property type="match status" value="1"/>
</dbReference>
<keyword evidence="14" id="KW-1185">Reference proteome</keyword>
<dbReference type="InterPro" id="IPR004631">
    <property type="entry name" value="4NH2But_aminotransferase_euk"/>
</dbReference>
<dbReference type="InParanoid" id="A0A7R8YUC3"/>
<proteinExistence type="inferred from homology"/>
<evidence type="ECO:0000256" key="1">
    <source>
        <dbReference type="ARBA" id="ARBA00001933"/>
    </source>
</evidence>
<dbReference type="Proteomes" id="UP000594454">
    <property type="component" value="Chromosome 2"/>
</dbReference>
<comment type="cofactor">
    <cofactor evidence="1">
        <name>pyridoxal 5'-phosphate</name>
        <dbReference type="ChEBI" id="CHEBI:597326"/>
    </cofactor>
</comment>
<comment type="similarity">
    <text evidence="2 12">Belongs to the class-III pyridoxal-phosphate-dependent aminotransferase family.</text>
</comment>
<organism evidence="13 14">
    <name type="scientific">Hermetia illucens</name>
    <name type="common">Black soldier fly</name>
    <dbReference type="NCBI Taxonomy" id="343691"/>
    <lineage>
        <taxon>Eukaryota</taxon>
        <taxon>Metazoa</taxon>
        <taxon>Ecdysozoa</taxon>
        <taxon>Arthropoda</taxon>
        <taxon>Hexapoda</taxon>
        <taxon>Insecta</taxon>
        <taxon>Pterygota</taxon>
        <taxon>Neoptera</taxon>
        <taxon>Endopterygota</taxon>
        <taxon>Diptera</taxon>
        <taxon>Brachycera</taxon>
        <taxon>Stratiomyomorpha</taxon>
        <taxon>Stratiomyidae</taxon>
        <taxon>Hermetiinae</taxon>
        <taxon>Hermetia</taxon>
    </lineage>
</organism>
<dbReference type="PIRSF" id="PIRSF000521">
    <property type="entry name" value="Transaminase_4ab_Lys_Orn"/>
    <property type="match status" value="1"/>
</dbReference>
<sequence>MLRPSLVSRVATTCLYKKGVNCSRALATQAEPASPSVKTEVPGPKTKALISELNQIQNAQAVQLFVNYDKSIGNYLVDADGNVLLDVYTQISSMPLGYNHPEMIKAFKEDHNLRTLINRPALGVFPGEDWPKKLENILLTVAPKGLQNVTTMMCGSCSNENAYKSIFIWYRRIQRGEKIEFTDAEKNSCMINMPPGSPHLSLLSFKGAFHGRTLGALATTHSKYIHKIDIPSFDWPIASFPHYKYPLEENVRDNKEEDERCLAEVEDLISQYAKRNIPVAGIVIEPIQSEGGDNEASPEFFQGLQAIAKRNGSALLIDEVQTGGGGTGKMWCHEHFNLPSPPDVVTFSKKMQLGGYFHAPEFKPKESYRVFNTWMGDPGKLVLLERVLDVIKRDSLLDNVARAGNRLKGGLLAIEKEYSHLLNSTRGRGTFLAINCKNGKLRDDIIHRLKQKGIQSGGCGELSIRFRPALIFEEKHADIFLDKFRQVLKEL</sequence>
<evidence type="ECO:0000256" key="12">
    <source>
        <dbReference type="RuleBase" id="RU003560"/>
    </source>
</evidence>
<evidence type="ECO:0000256" key="9">
    <source>
        <dbReference type="ARBA" id="ARBA00030204"/>
    </source>
</evidence>
<dbReference type="GO" id="GO:0047298">
    <property type="term" value="F:(S)-3-amino-2-methylpropionate transaminase activity"/>
    <property type="evidence" value="ECO:0007669"/>
    <property type="project" value="UniProtKB-EC"/>
</dbReference>
<evidence type="ECO:0000256" key="7">
    <source>
        <dbReference type="ARBA" id="ARBA00022898"/>
    </source>
</evidence>
<dbReference type="SUPFAM" id="SSF53383">
    <property type="entry name" value="PLP-dependent transferases"/>
    <property type="match status" value="1"/>
</dbReference>
<evidence type="ECO:0000256" key="6">
    <source>
        <dbReference type="ARBA" id="ARBA00022679"/>
    </source>
</evidence>
<dbReference type="InterPro" id="IPR015422">
    <property type="entry name" value="PyrdxlP-dep_Trfase_small"/>
</dbReference>
<dbReference type="EMBL" id="LR899010">
    <property type="protein sequence ID" value="CAD7082619.1"/>
    <property type="molecule type" value="Genomic_DNA"/>
</dbReference>
<evidence type="ECO:0000256" key="11">
    <source>
        <dbReference type="ARBA" id="ARBA00031787"/>
    </source>
</evidence>
<dbReference type="Pfam" id="PF00202">
    <property type="entry name" value="Aminotran_3"/>
    <property type="match status" value="1"/>
</dbReference>
<evidence type="ECO:0000256" key="3">
    <source>
        <dbReference type="ARBA" id="ARBA00012876"/>
    </source>
</evidence>
<dbReference type="CDD" id="cd00610">
    <property type="entry name" value="OAT_like"/>
    <property type="match status" value="1"/>
</dbReference>
<evidence type="ECO:0000256" key="10">
    <source>
        <dbReference type="ARBA" id="ARBA00030857"/>
    </source>
</evidence>
<accession>A0A7R8YUC3</accession>
<dbReference type="OMA" id="GLMCAFD"/>
<dbReference type="EC" id="2.6.1.19" evidence="4"/>